<feature type="compositionally biased region" description="Acidic residues" evidence="2">
    <location>
        <begin position="352"/>
        <end position="364"/>
    </location>
</feature>
<dbReference type="SUPFAM" id="SSF54928">
    <property type="entry name" value="RNA-binding domain, RBD"/>
    <property type="match status" value="1"/>
</dbReference>
<dbReference type="GO" id="GO:0030626">
    <property type="term" value="F:U12 snRNA binding"/>
    <property type="evidence" value="ECO:0007669"/>
    <property type="project" value="TreeGrafter"/>
</dbReference>
<evidence type="ECO:0000256" key="1">
    <source>
        <dbReference type="ARBA" id="ARBA00022884"/>
    </source>
</evidence>
<dbReference type="InterPro" id="IPR045164">
    <property type="entry name" value="RBM41/RNPC3"/>
</dbReference>
<dbReference type="Proteomes" id="UP001153076">
    <property type="component" value="Unassembled WGS sequence"/>
</dbReference>
<reference evidence="3" key="1">
    <citation type="submission" date="2022-04" db="EMBL/GenBank/DDBJ databases">
        <title>Carnegiea gigantea Genome sequencing and assembly v2.</title>
        <authorList>
            <person name="Copetti D."/>
            <person name="Sanderson M.J."/>
            <person name="Burquez A."/>
            <person name="Wojciechowski M.F."/>
        </authorList>
    </citation>
    <scope>NUCLEOTIDE SEQUENCE</scope>
    <source>
        <strain evidence="3">SGP5-SGP5p</strain>
        <tissue evidence="3">Aerial part</tissue>
    </source>
</reference>
<dbReference type="EMBL" id="JAKOGI010001348">
    <property type="protein sequence ID" value="KAJ8426108.1"/>
    <property type="molecule type" value="Genomic_DNA"/>
</dbReference>
<keyword evidence="4" id="KW-1185">Reference proteome</keyword>
<dbReference type="GO" id="GO:0000398">
    <property type="term" value="P:mRNA splicing, via spliceosome"/>
    <property type="evidence" value="ECO:0007669"/>
    <property type="project" value="TreeGrafter"/>
</dbReference>
<dbReference type="OrthoDB" id="277802at2759"/>
<feature type="region of interest" description="Disordered" evidence="2">
    <location>
        <begin position="1"/>
        <end position="29"/>
    </location>
</feature>
<comment type="caution">
    <text evidence="3">The sequence shown here is derived from an EMBL/GenBank/DDBJ whole genome shotgun (WGS) entry which is preliminary data.</text>
</comment>
<evidence type="ECO:0000256" key="2">
    <source>
        <dbReference type="SAM" id="MobiDB-lite"/>
    </source>
</evidence>
<dbReference type="InterPro" id="IPR012677">
    <property type="entry name" value="Nucleotide-bd_a/b_plait_sf"/>
</dbReference>
<dbReference type="PANTHER" id="PTHR16105">
    <property type="entry name" value="RNA-BINDING REGION-CONTAINING PROTEIN 3"/>
    <property type="match status" value="1"/>
</dbReference>
<gene>
    <name evidence="3" type="ORF">Cgig2_031775</name>
</gene>
<name>A0A9Q1JMY8_9CARY</name>
<evidence type="ECO:0000313" key="3">
    <source>
        <dbReference type="EMBL" id="KAJ8426108.1"/>
    </source>
</evidence>
<dbReference type="PANTHER" id="PTHR16105:SF0">
    <property type="entry name" value="RNA-BINDING REGION-CONTAINING PROTEIN 3"/>
    <property type="match status" value="1"/>
</dbReference>
<protein>
    <recommendedName>
        <fullName evidence="5">RRM domain-containing protein</fullName>
    </recommendedName>
</protein>
<organism evidence="3 4">
    <name type="scientific">Carnegiea gigantea</name>
    <dbReference type="NCBI Taxonomy" id="171969"/>
    <lineage>
        <taxon>Eukaryota</taxon>
        <taxon>Viridiplantae</taxon>
        <taxon>Streptophyta</taxon>
        <taxon>Embryophyta</taxon>
        <taxon>Tracheophyta</taxon>
        <taxon>Spermatophyta</taxon>
        <taxon>Magnoliopsida</taxon>
        <taxon>eudicotyledons</taxon>
        <taxon>Gunneridae</taxon>
        <taxon>Pentapetalae</taxon>
        <taxon>Caryophyllales</taxon>
        <taxon>Cactineae</taxon>
        <taxon>Cactaceae</taxon>
        <taxon>Cactoideae</taxon>
        <taxon>Echinocereeae</taxon>
        <taxon>Carnegiea</taxon>
    </lineage>
</organism>
<evidence type="ECO:0008006" key="5">
    <source>
        <dbReference type="Google" id="ProtNLM"/>
    </source>
</evidence>
<keyword evidence="1" id="KW-0694">RNA-binding</keyword>
<dbReference type="GO" id="GO:0005689">
    <property type="term" value="C:U12-type spliceosomal complex"/>
    <property type="evidence" value="ECO:0007669"/>
    <property type="project" value="TreeGrafter"/>
</dbReference>
<accession>A0A9Q1JMY8</accession>
<dbReference type="GO" id="GO:0097157">
    <property type="term" value="F:pre-mRNA intronic binding"/>
    <property type="evidence" value="ECO:0007669"/>
    <property type="project" value="TreeGrafter"/>
</dbReference>
<sequence>MASGYTSQPFPNPPPHQPPASWGHQIQGNGPIPSNSLASLLIRHLPEAIPLDTLSRLLSHYGAASVRPCSGGSSLRPFGGGLATDGRRGVAVRGAVDCRERLGTHKGPLYHGNTFGEKRHERAKGEQEEAKFPQPLVGFEILNPQVLVGTWKVGPLPVDHSFVMGTWLRNCAFVDFKDELTALQAQRQLNGLRFLGKVLSAERASKPAEHNAQVGGESEKCTPKYLTKDTTETRDTREEHTVYSQYAAEPIAEKLGVDYPFPPHLEYVSCFLTCRLYAYPPPDGNILTNIVNALIAVPRFYTQVLHLMNKMNIPAPFRMALPTPPLPSAPALPLVPPPLETAKPHQVNVSSDESEMETSDEVIR</sequence>
<evidence type="ECO:0000313" key="4">
    <source>
        <dbReference type="Proteomes" id="UP001153076"/>
    </source>
</evidence>
<dbReference type="InterPro" id="IPR035979">
    <property type="entry name" value="RBD_domain_sf"/>
</dbReference>
<proteinExistence type="predicted"/>
<dbReference type="AlphaFoldDB" id="A0A9Q1JMY8"/>
<dbReference type="Gene3D" id="3.30.70.330">
    <property type="match status" value="1"/>
</dbReference>
<feature type="region of interest" description="Disordered" evidence="2">
    <location>
        <begin position="330"/>
        <end position="364"/>
    </location>
</feature>
<feature type="compositionally biased region" description="Pro residues" evidence="2">
    <location>
        <begin position="330"/>
        <end position="339"/>
    </location>
</feature>